<feature type="transmembrane region" description="Helical" evidence="6">
    <location>
        <begin position="226"/>
        <end position="244"/>
    </location>
</feature>
<evidence type="ECO:0000256" key="3">
    <source>
        <dbReference type="ARBA" id="ARBA00022692"/>
    </source>
</evidence>
<gene>
    <name evidence="7" type="ORF">ACFQ1R_15170</name>
</gene>
<evidence type="ECO:0000313" key="7">
    <source>
        <dbReference type="EMBL" id="MFD0991439.1"/>
    </source>
</evidence>
<sequence length="432" mass="49512">MKNFKRILKSNLILKITSLNTIVIAIRLVISLIIQRVLAVSFGEVGIAKIGQIRNLMQIITSTASLGTFNGIVKYVSEFTEKKEKLNRFFNTAFVFGFIGSFLSATIIFFRASWITQSLFGNLDFLELIKILAILPPVIAINMIFGGLINGLSDYKKYAKIELVSYLLSALLLLVFLYNYQLKGVLFSIILTPILHLFVILYIFGSTIKKHINVKNLKVEIPFAKEILGFTLMSFVSSILLNYVELDIRTTITNKISANEAGYWTAMTFISKNYMVFSSGLFTLYVIPKFARIHEGSVFKKEVIYIYKTLLPLFGLGMLLVYFFRKLVIEVVYPNFLGLEPLFKWQLIGDFIRLAALVVSHQFLAKKMVKTFIITEFLSLGLFYVLARYLVVVYGAEGVVMAHLYRYIIYFFIVILAVWNYFKRQKNNLGYE</sequence>
<evidence type="ECO:0000256" key="1">
    <source>
        <dbReference type="ARBA" id="ARBA00004651"/>
    </source>
</evidence>
<dbReference type="InterPro" id="IPR050833">
    <property type="entry name" value="Poly_Biosynth_Transport"/>
</dbReference>
<feature type="transmembrane region" description="Helical" evidence="6">
    <location>
        <begin position="163"/>
        <end position="180"/>
    </location>
</feature>
<dbReference type="Proteomes" id="UP001597061">
    <property type="component" value="Unassembled WGS sequence"/>
</dbReference>
<feature type="transmembrane region" description="Helical" evidence="6">
    <location>
        <begin position="131"/>
        <end position="151"/>
    </location>
</feature>
<evidence type="ECO:0000256" key="4">
    <source>
        <dbReference type="ARBA" id="ARBA00022989"/>
    </source>
</evidence>
<name>A0ABW3JNB2_9FLAO</name>
<keyword evidence="2" id="KW-1003">Cell membrane</keyword>
<feature type="transmembrane region" description="Helical" evidence="6">
    <location>
        <begin position="186"/>
        <end position="205"/>
    </location>
</feature>
<reference evidence="8" key="1">
    <citation type="journal article" date="2019" name="Int. J. Syst. Evol. Microbiol.">
        <title>The Global Catalogue of Microorganisms (GCM) 10K type strain sequencing project: providing services to taxonomists for standard genome sequencing and annotation.</title>
        <authorList>
            <consortium name="The Broad Institute Genomics Platform"/>
            <consortium name="The Broad Institute Genome Sequencing Center for Infectious Disease"/>
            <person name="Wu L."/>
            <person name="Ma J."/>
        </authorList>
    </citation>
    <scope>NUCLEOTIDE SEQUENCE [LARGE SCALE GENOMIC DNA]</scope>
    <source>
        <strain evidence="8">CCUG 62414</strain>
    </source>
</reference>
<evidence type="ECO:0000256" key="5">
    <source>
        <dbReference type="ARBA" id="ARBA00023136"/>
    </source>
</evidence>
<dbReference type="InterPro" id="IPR044550">
    <property type="entry name" value="WzxE"/>
</dbReference>
<feature type="transmembrane region" description="Helical" evidence="6">
    <location>
        <begin position="303"/>
        <end position="325"/>
    </location>
</feature>
<evidence type="ECO:0000313" key="8">
    <source>
        <dbReference type="Proteomes" id="UP001597061"/>
    </source>
</evidence>
<dbReference type="PANTHER" id="PTHR30250:SF30">
    <property type="entry name" value="LIPID III FLIPPASE"/>
    <property type="match status" value="1"/>
</dbReference>
<dbReference type="EMBL" id="JBHTJI010000042">
    <property type="protein sequence ID" value="MFD0991439.1"/>
    <property type="molecule type" value="Genomic_DNA"/>
</dbReference>
<feature type="transmembrane region" description="Helical" evidence="6">
    <location>
        <begin position="89"/>
        <end position="111"/>
    </location>
</feature>
<comment type="caution">
    <text evidence="7">The sequence shown here is derived from an EMBL/GenBank/DDBJ whole genome shotgun (WGS) entry which is preliminary data.</text>
</comment>
<dbReference type="CDD" id="cd13125">
    <property type="entry name" value="MATE_like_10"/>
    <property type="match status" value="1"/>
</dbReference>
<organism evidence="7 8">
    <name type="scientific">Mariniflexile jejuense</name>
    <dbReference type="NCBI Taxonomy" id="1173582"/>
    <lineage>
        <taxon>Bacteria</taxon>
        <taxon>Pseudomonadati</taxon>
        <taxon>Bacteroidota</taxon>
        <taxon>Flavobacteriia</taxon>
        <taxon>Flavobacteriales</taxon>
        <taxon>Flavobacteriaceae</taxon>
        <taxon>Mariniflexile</taxon>
    </lineage>
</organism>
<keyword evidence="8" id="KW-1185">Reference proteome</keyword>
<feature type="transmembrane region" description="Helical" evidence="6">
    <location>
        <begin position="372"/>
        <end position="392"/>
    </location>
</feature>
<feature type="transmembrane region" description="Helical" evidence="6">
    <location>
        <begin position="12"/>
        <end position="35"/>
    </location>
</feature>
<accession>A0ABW3JNB2</accession>
<proteinExistence type="predicted"/>
<feature type="transmembrane region" description="Helical" evidence="6">
    <location>
        <begin position="404"/>
        <end position="422"/>
    </location>
</feature>
<evidence type="ECO:0000256" key="6">
    <source>
        <dbReference type="SAM" id="Phobius"/>
    </source>
</evidence>
<comment type="subcellular location">
    <subcellularLocation>
        <location evidence="1">Cell membrane</location>
        <topology evidence="1">Multi-pass membrane protein</topology>
    </subcellularLocation>
</comment>
<feature type="transmembrane region" description="Helical" evidence="6">
    <location>
        <begin position="55"/>
        <end position="77"/>
    </location>
</feature>
<dbReference type="PANTHER" id="PTHR30250">
    <property type="entry name" value="PST FAMILY PREDICTED COLANIC ACID TRANSPORTER"/>
    <property type="match status" value="1"/>
</dbReference>
<feature type="transmembrane region" description="Helical" evidence="6">
    <location>
        <begin position="274"/>
        <end position="291"/>
    </location>
</feature>
<evidence type="ECO:0000256" key="2">
    <source>
        <dbReference type="ARBA" id="ARBA00022475"/>
    </source>
</evidence>
<keyword evidence="5 6" id="KW-0472">Membrane</keyword>
<protein>
    <submittedName>
        <fullName evidence="7">O-antigen translocase</fullName>
    </submittedName>
</protein>
<feature type="transmembrane region" description="Helical" evidence="6">
    <location>
        <begin position="345"/>
        <end position="365"/>
    </location>
</feature>
<keyword evidence="3 6" id="KW-0812">Transmembrane</keyword>
<keyword evidence="4 6" id="KW-1133">Transmembrane helix</keyword>